<dbReference type="PANTHER" id="PTHR35043">
    <property type="entry name" value="TRANSCRIPTION FACTOR DOMAIN-CONTAINING PROTEIN"/>
    <property type="match status" value="1"/>
</dbReference>
<feature type="transmembrane region" description="Helical" evidence="1">
    <location>
        <begin position="411"/>
        <end position="436"/>
    </location>
</feature>
<evidence type="ECO:0000313" key="3">
    <source>
        <dbReference type="Proteomes" id="UP001050691"/>
    </source>
</evidence>
<keyword evidence="3" id="KW-1185">Reference proteome</keyword>
<sequence>MSWERLWKMCLPNFLPMPTTPQIKVMLVALIAPECMVIWALRQCTSAKEIVRENKGQYHLNLEADAVLHHPGLTMNSAFFSIMGGFVITDRERNPIQVLVLHPSHLNDDYFKNLLPAIIKVDDHIKAYLKVLITNSLEMSVTADTTDNRPKEFPDADAVVDEIVPILMTVIFKIVLESELFQLVLTHKAAVQLLAMNMATEAVEIAFPIIEMSMDLTREKFKIKLRDRLGEKLPERLRGINKVLETDIQGRSKQDSLAKTFALVQTTWFVTQCIARKAQHPSLPLTQIELMACAYAILNAAIYFFWWYKPFKVDRPIMLRSEIPPRVREVYTSTTEILREFPQLLGIDMHDGDAFRGRLQMPTFDSGCLASGNSDTQCSYNMFAEILTAAVFGGIHLFAWNYQFPTLVESWLWRVSASMIAGIPPFFFISCIIYTVSDRHNLSTVGALLKVWVLALLPLLYIISRLFILILSLLSLRKLPVGTFSNVDWLTFIPHID</sequence>
<evidence type="ECO:0000313" key="2">
    <source>
        <dbReference type="EMBL" id="GJJ06801.1"/>
    </source>
</evidence>
<keyword evidence="1" id="KW-0812">Transmembrane</keyword>
<dbReference type="AlphaFoldDB" id="A0AAV5A2L5"/>
<dbReference type="Proteomes" id="UP001050691">
    <property type="component" value="Unassembled WGS sequence"/>
</dbReference>
<feature type="transmembrane region" description="Helical" evidence="1">
    <location>
        <begin position="380"/>
        <end position="399"/>
    </location>
</feature>
<gene>
    <name evidence="2" type="ORF">Clacol_000997</name>
</gene>
<reference evidence="2" key="1">
    <citation type="submission" date="2021-10" db="EMBL/GenBank/DDBJ databases">
        <title>De novo Genome Assembly of Clathrus columnatus (Basidiomycota, Fungi) Using Illumina and Nanopore Sequence Data.</title>
        <authorList>
            <person name="Ogiso-Tanaka E."/>
            <person name="Itagaki H."/>
            <person name="Hosoya T."/>
            <person name="Hosaka K."/>
        </authorList>
    </citation>
    <scope>NUCLEOTIDE SEQUENCE</scope>
    <source>
        <strain evidence="2">MO-923</strain>
    </source>
</reference>
<organism evidence="2 3">
    <name type="scientific">Clathrus columnatus</name>
    <dbReference type="NCBI Taxonomy" id="1419009"/>
    <lineage>
        <taxon>Eukaryota</taxon>
        <taxon>Fungi</taxon>
        <taxon>Dikarya</taxon>
        <taxon>Basidiomycota</taxon>
        <taxon>Agaricomycotina</taxon>
        <taxon>Agaricomycetes</taxon>
        <taxon>Phallomycetidae</taxon>
        <taxon>Phallales</taxon>
        <taxon>Clathraceae</taxon>
        <taxon>Clathrus</taxon>
    </lineage>
</organism>
<dbReference type="PANTHER" id="PTHR35043:SF7">
    <property type="entry name" value="TRANSCRIPTION FACTOR DOMAIN-CONTAINING PROTEIN"/>
    <property type="match status" value="1"/>
</dbReference>
<evidence type="ECO:0000256" key="1">
    <source>
        <dbReference type="SAM" id="Phobius"/>
    </source>
</evidence>
<comment type="caution">
    <text evidence="2">The sequence shown here is derived from an EMBL/GenBank/DDBJ whole genome shotgun (WGS) entry which is preliminary data.</text>
</comment>
<feature type="transmembrane region" description="Helical" evidence="1">
    <location>
        <begin position="448"/>
        <end position="474"/>
    </location>
</feature>
<keyword evidence="1" id="KW-0472">Membrane</keyword>
<feature type="transmembrane region" description="Helical" evidence="1">
    <location>
        <begin position="288"/>
        <end position="308"/>
    </location>
</feature>
<protein>
    <submittedName>
        <fullName evidence="2">Uncharacterized protein</fullName>
    </submittedName>
</protein>
<name>A0AAV5A2L5_9AGAM</name>
<accession>A0AAV5A2L5</accession>
<proteinExistence type="predicted"/>
<keyword evidence="1" id="KW-1133">Transmembrane helix</keyword>
<dbReference type="EMBL" id="BPWL01000001">
    <property type="protein sequence ID" value="GJJ06801.1"/>
    <property type="molecule type" value="Genomic_DNA"/>
</dbReference>